<gene>
    <name evidence="1" type="ORF">AW11_01363</name>
</gene>
<reference evidence="1" key="1">
    <citation type="submission" date="2014-02" db="EMBL/GenBank/DDBJ databases">
        <title>Expanding our view of genomic diversity in Candidatus Accumulibacter clades.</title>
        <authorList>
            <person name="Skennerton C.T."/>
            <person name="Barr J.J."/>
            <person name="Slater F.R."/>
            <person name="Bond P.L."/>
            <person name="Tyson G.W."/>
        </authorList>
    </citation>
    <scope>NUCLEOTIDE SEQUENCE [LARGE SCALE GENOMIC DNA]</scope>
</reference>
<comment type="caution">
    <text evidence="1">The sequence shown here is derived from an EMBL/GenBank/DDBJ whole genome shotgun (WGS) entry which is preliminary data.</text>
</comment>
<organism evidence="1 2">
    <name type="scientific">Accumulibacter regalis</name>
    <dbReference type="NCBI Taxonomy" id="522306"/>
    <lineage>
        <taxon>Bacteria</taxon>
        <taxon>Pseudomonadati</taxon>
        <taxon>Pseudomonadota</taxon>
        <taxon>Betaproteobacteria</taxon>
        <taxon>Candidatus Accumulibacter</taxon>
    </lineage>
</organism>
<evidence type="ECO:0000313" key="1">
    <source>
        <dbReference type="EMBL" id="EXI89675.1"/>
    </source>
</evidence>
<protein>
    <submittedName>
        <fullName evidence="1">Uncharacterized protein</fullName>
    </submittedName>
</protein>
<keyword evidence="2" id="KW-1185">Reference proteome</keyword>
<sequence length="294" mass="31625">MRREGDVVAGSAALRGNEFGIQTAEVLHDDGAMSRYCPGQREIATVGDLDIAQSADGRDQIGNHCIGLDAGLRCRVEFPCADHAPAVPNCPSRGIQADNAAGFQVGVGQVDVTRGLTRIQRDLVKAAKRLNIGGDRADDVSHARLLPCVHQDLIGDHEAGKICRSASLDADIASRKDAAVQDGVGAGLQRHVPDSDGIRIHTADPTRSIEAQRTTRRAEVDGSGSEHRRRCWQGVAVARRLRADQRQVLRRLDADHSFGSGRVDDTAERHVAACLDIDTVRSGNRFTCEHTDGP</sequence>
<proteinExistence type="predicted"/>
<dbReference type="Proteomes" id="UP000022141">
    <property type="component" value="Unassembled WGS sequence"/>
</dbReference>
<dbReference type="AlphaFoldDB" id="A0A011QKX0"/>
<accession>A0A011QKX0</accession>
<dbReference type="EMBL" id="JEMY01000014">
    <property type="protein sequence ID" value="EXI89675.1"/>
    <property type="molecule type" value="Genomic_DNA"/>
</dbReference>
<evidence type="ECO:0000313" key="2">
    <source>
        <dbReference type="Proteomes" id="UP000022141"/>
    </source>
</evidence>
<name>A0A011QKX0_ACCRE</name>